<reference evidence="5 6" key="1">
    <citation type="submission" date="2018-05" db="EMBL/GenBank/DDBJ databases">
        <title>Genetic diversity of glacier-inhabiting Cryobacterium bacteria in China and description of Cryobacterium mengkeensis sp. nov. and Arthrobacter glacialis sp. nov.</title>
        <authorList>
            <person name="Liu Q."/>
            <person name="Xin Y.-H."/>
        </authorList>
    </citation>
    <scope>NUCLEOTIDE SEQUENCE [LARGE SCALE GENOMIC DNA]</scope>
    <source>
        <strain evidence="5 6">GP3</strain>
    </source>
</reference>
<dbReference type="GO" id="GO:0006355">
    <property type="term" value="P:regulation of DNA-templated transcription"/>
    <property type="evidence" value="ECO:0007669"/>
    <property type="project" value="InterPro"/>
</dbReference>
<dbReference type="CDD" id="cd06170">
    <property type="entry name" value="LuxR_C_like"/>
    <property type="match status" value="1"/>
</dbReference>
<organism evidence="5 6">
    <name type="scientific">Arthrobacter psychrochitiniphilus</name>
    <dbReference type="NCBI Taxonomy" id="291045"/>
    <lineage>
        <taxon>Bacteria</taxon>
        <taxon>Bacillati</taxon>
        <taxon>Actinomycetota</taxon>
        <taxon>Actinomycetes</taxon>
        <taxon>Micrococcales</taxon>
        <taxon>Micrococcaceae</taxon>
        <taxon>Arthrobacter</taxon>
    </lineage>
</organism>
<evidence type="ECO:0000256" key="2">
    <source>
        <dbReference type="ARBA" id="ARBA00023125"/>
    </source>
</evidence>
<dbReference type="Proteomes" id="UP000246303">
    <property type="component" value="Unassembled WGS sequence"/>
</dbReference>
<comment type="caution">
    <text evidence="5">The sequence shown here is derived from an EMBL/GenBank/DDBJ whole genome shotgun (WGS) entry which is preliminary data.</text>
</comment>
<name>A0A2V3DT10_9MICC</name>
<dbReference type="GO" id="GO:0003677">
    <property type="term" value="F:DNA binding"/>
    <property type="evidence" value="ECO:0007669"/>
    <property type="project" value="UniProtKB-KW"/>
</dbReference>
<evidence type="ECO:0000259" key="4">
    <source>
        <dbReference type="PROSITE" id="PS50043"/>
    </source>
</evidence>
<proteinExistence type="predicted"/>
<evidence type="ECO:0000313" key="5">
    <source>
        <dbReference type="EMBL" id="PXA65824.1"/>
    </source>
</evidence>
<dbReference type="PANTHER" id="PTHR44688:SF16">
    <property type="entry name" value="DNA-BINDING TRANSCRIPTIONAL ACTIVATOR DEVR_DOSR"/>
    <property type="match status" value="1"/>
</dbReference>
<keyword evidence="3" id="KW-0804">Transcription</keyword>
<dbReference type="PANTHER" id="PTHR44688">
    <property type="entry name" value="DNA-BINDING TRANSCRIPTIONAL ACTIVATOR DEVR_DOSR"/>
    <property type="match status" value="1"/>
</dbReference>
<evidence type="ECO:0000256" key="3">
    <source>
        <dbReference type="ARBA" id="ARBA00023163"/>
    </source>
</evidence>
<dbReference type="InterPro" id="IPR000792">
    <property type="entry name" value="Tscrpt_reg_LuxR_C"/>
</dbReference>
<protein>
    <recommendedName>
        <fullName evidence="4">HTH luxR-type domain-containing protein</fullName>
    </recommendedName>
</protein>
<dbReference type="SUPFAM" id="SSF46894">
    <property type="entry name" value="C-terminal effector domain of the bipartite response regulators"/>
    <property type="match status" value="1"/>
</dbReference>
<dbReference type="PROSITE" id="PS50043">
    <property type="entry name" value="HTH_LUXR_2"/>
    <property type="match status" value="1"/>
</dbReference>
<dbReference type="InterPro" id="IPR016032">
    <property type="entry name" value="Sig_transdc_resp-reg_C-effctor"/>
</dbReference>
<dbReference type="PROSITE" id="PS00622">
    <property type="entry name" value="HTH_LUXR_1"/>
    <property type="match status" value="1"/>
</dbReference>
<dbReference type="Pfam" id="PF00196">
    <property type="entry name" value="GerE"/>
    <property type="match status" value="1"/>
</dbReference>
<dbReference type="InterPro" id="IPR036388">
    <property type="entry name" value="WH-like_DNA-bd_sf"/>
</dbReference>
<feature type="domain" description="HTH luxR-type" evidence="4">
    <location>
        <begin position="191"/>
        <end position="256"/>
    </location>
</feature>
<evidence type="ECO:0000313" key="6">
    <source>
        <dbReference type="Proteomes" id="UP000246303"/>
    </source>
</evidence>
<sequence length="266" mass="29317">MVSFANTLSQLAYSLAMRGDLVSAQAQLSQLASLNRRSGKFHELEASAYAAVTQFITGQNKLGLARLRHLQRECLNRGYAGIGLTVLSLLVRFGDIASIPALAEIASGVESGSREFFMEWSGAMVSQDPTDLEHASSVAKKYGFDLTAVELATHALNRFHDSGKVHKSMRTANKVVAMREQLPGLVSTVFTSIEKPKMTRREHQIALFVAQGESNNSIATRLQVSRRTLEGHVYRTFIKLDIQSREQLALFINGEESGSQTDSYYS</sequence>
<accession>A0A2V3DT10</accession>
<keyword evidence="1" id="KW-0805">Transcription regulation</keyword>
<evidence type="ECO:0000256" key="1">
    <source>
        <dbReference type="ARBA" id="ARBA00023015"/>
    </source>
</evidence>
<keyword evidence="6" id="KW-1185">Reference proteome</keyword>
<dbReference type="PRINTS" id="PR00038">
    <property type="entry name" value="HTHLUXR"/>
</dbReference>
<dbReference type="SMART" id="SM00421">
    <property type="entry name" value="HTH_LUXR"/>
    <property type="match status" value="1"/>
</dbReference>
<dbReference type="Gene3D" id="1.10.10.10">
    <property type="entry name" value="Winged helix-like DNA-binding domain superfamily/Winged helix DNA-binding domain"/>
    <property type="match status" value="1"/>
</dbReference>
<keyword evidence="2" id="KW-0238">DNA-binding</keyword>
<dbReference type="AlphaFoldDB" id="A0A2V3DT10"/>
<dbReference type="EMBL" id="QHLZ01000004">
    <property type="protein sequence ID" value="PXA65824.1"/>
    <property type="molecule type" value="Genomic_DNA"/>
</dbReference>
<gene>
    <name evidence="5" type="ORF">CVS29_07300</name>
</gene>